<feature type="compositionally biased region" description="Polar residues" evidence="1">
    <location>
        <begin position="1197"/>
        <end position="1207"/>
    </location>
</feature>
<feature type="compositionally biased region" description="Low complexity" evidence="1">
    <location>
        <begin position="57"/>
        <end position="101"/>
    </location>
</feature>
<feature type="region of interest" description="Disordered" evidence="1">
    <location>
        <begin position="775"/>
        <end position="901"/>
    </location>
</feature>
<feature type="compositionally biased region" description="Polar residues" evidence="1">
    <location>
        <begin position="1214"/>
        <end position="1230"/>
    </location>
</feature>
<feature type="compositionally biased region" description="Basic and acidic residues" evidence="1">
    <location>
        <begin position="1546"/>
        <end position="1556"/>
    </location>
</feature>
<feature type="compositionally biased region" description="Basic and acidic residues" evidence="1">
    <location>
        <begin position="593"/>
        <end position="605"/>
    </location>
</feature>
<feature type="compositionally biased region" description="Basic and acidic residues" evidence="1">
    <location>
        <begin position="800"/>
        <end position="817"/>
    </location>
</feature>
<feature type="compositionally biased region" description="Polar residues" evidence="1">
    <location>
        <begin position="1467"/>
        <end position="1481"/>
    </location>
</feature>
<feature type="compositionally biased region" description="Polar residues" evidence="1">
    <location>
        <begin position="45"/>
        <end position="56"/>
    </location>
</feature>
<evidence type="ECO:0000313" key="2">
    <source>
        <dbReference type="Proteomes" id="UP001652621"/>
    </source>
</evidence>
<feature type="compositionally biased region" description="Basic and acidic residues" evidence="1">
    <location>
        <begin position="1400"/>
        <end position="1417"/>
    </location>
</feature>
<dbReference type="RefSeq" id="XP_058983527.1">
    <property type="nucleotide sequence ID" value="XM_059127544.1"/>
</dbReference>
<keyword evidence="2" id="KW-1185">Reference proteome</keyword>
<feature type="compositionally biased region" description="Basic and acidic residues" evidence="1">
    <location>
        <begin position="1232"/>
        <end position="1248"/>
    </location>
</feature>
<feature type="compositionally biased region" description="Basic and acidic residues" evidence="1">
    <location>
        <begin position="1335"/>
        <end position="1356"/>
    </location>
</feature>
<feature type="compositionally biased region" description="Polar residues" evidence="1">
    <location>
        <begin position="836"/>
        <end position="851"/>
    </location>
</feature>
<feature type="region of interest" description="Disordered" evidence="1">
    <location>
        <begin position="1511"/>
        <end position="1579"/>
    </location>
</feature>
<feature type="compositionally biased region" description="Polar residues" evidence="1">
    <location>
        <begin position="1282"/>
        <end position="1291"/>
    </location>
</feature>
<feature type="compositionally biased region" description="Low complexity" evidence="1">
    <location>
        <begin position="25"/>
        <end position="44"/>
    </location>
</feature>
<feature type="compositionally biased region" description="Low complexity" evidence="1">
    <location>
        <begin position="1065"/>
        <end position="1077"/>
    </location>
</feature>
<feature type="compositionally biased region" description="Basic and acidic residues" evidence="1">
    <location>
        <begin position="1020"/>
        <end position="1029"/>
    </location>
</feature>
<feature type="compositionally biased region" description="Polar residues" evidence="1">
    <location>
        <begin position="1420"/>
        <end position="1430"/>
    </location>
</feature>
<proteinExistence type="predicted"/>
<name>A0ABM3VCL9_MUSDO</name>
<reference evidence="3" key="1">
    <citation type="submission" date="2025-08" db="UniProtKB">
        <authorList>
            <consortium name="RefSeq"/>
        </authorList>
    </citation>
    <scope>IDENTIFICATION</scope>
    <source>
        <strain evidence="3">Aabys</strain>
        <tissue evidence="3">Whole body</tissue>
    </source>
</reference>
<feature type="region of interest" description="Disordered" evidence="1">
    <location>
        <begin position="182"/>
        <end position="275"/>
    </location>
</feature>
<dbReference type="Proteomes" id="UP001652621">
    <property type="component" value="Unplaced"/>
</dbReference>
<feature type="compositionally biased region" description="Basic and acidic residues" evidence="1">
    <location>
        <begin position="777"/>
        <end position="792"/>
    </location>
</feature>
<protein>
    <submittedName>
        <fullName evidence="3">Uncharacterized protein LOC101900061</fullName>
    </submittedName>
</protein>
<feature type="compositionally biased region" description="Basic and acidic residues" evidence="1">
    <location>
        <begin position="1122"/>
        <end position="1157"/>
    </location>
</feature>
<feature type="compositionally biased region" description="Basic and acidic residues" evidence="1">
    <location>
        <begin position="870"/>
        <end position="901"/>
    </location>
</feature>
<feature type="compositionally biased region" description="Basic and acidic residues" evidence="1">
    <location>
        <begin position="1045"/>
        <end position="1061"/>
    </location>
</feature>
<evidence type="ECO:0000256" key="1">
    <source>
        <dbReference type="SAM" id="MobiDB-lite"/>
    </source>
</evidence>
<feature type="compositionally biased region" description="Basic and acidic residues" evidence="1">
    <location>
        <begin position="254"/>
        <end position="265"/>
    </location>
</feature>
<accession>A0ABM3VCL9</accession>
<feature type="region of interest" description="Disordered" evidence="1">
    <location>
        <begin position="1"/>
        <end position="117"/>
    </location>
</feature>
<feature type="region of interest" description="Disordered" evidence="1">
    <location>
        <begin position="937"/>
        <end position="1430"/>
    </location>
</feature>
<feature type="compositionally biased region" description="Low complexity" evidence="1">
    <location>
        <begin position="1249"/>
        <end position="1275"/>
    </location>
</feature>
<organism evidence="2 3">
    <name type="scientific">Musca domestica</name>
    <name type="common">House fly</name>
    <dbReference type="NCBI Taxonomy" id="7370"/>
    <lineage>
        <taxon>Eukaryota</taxon>
        <taxon>Metazoa</taxon>
        <taxon>Ecdysozoa</taxon>
        <taxon>Arthropoda</taxon>
        <taxon>Hexapoda</taxon>
        <taxon>Insecta</taxon>
        <taxon>Pterygota</taxon>
        <taxon>Neoptera</taxon>
        <taxon>Endopterygota</taxon>
        <taxon>Diptera</taxon>
        <taxon>Brachycera</taxon>
        <taxon>Muscomorpha</taxon>
        <taxon>Muscoidea</taxon>
        <taxon>Muscidae</taxon>
        <taxon>Musca</taxon>
    </lineage>
</organism>
<sequence length="1579" mass="177785">MAVQNQRLPKDNLKSAMPVPPPPSAVMAPSPFAATTQTTSAASANLSMPTTKANYQAQAPPTAAGSSSSATAATTINPNSSAPAHQQPSSSSTSPNAVTSAQTNANGGPRVSFNRDVHVKRIGKRSNDLTNFETTNLLPPQQYVAPAYHQLPADLSAENIQKEAALVLAQAKRHKSIAENGDNIPTFRVKTKRSGESAATNPKKFHSLPSRKKKPPAAKPVTRSSSDAAGKKPTKRPSIFSLFSRKSDTNINQAERDPRFEDSGGRRLVRSKSDVGSSSYRLKKVLKEPKSALSAGSNKHLPTQLSPIIENDSKDDYFEEDFAKHTRVRRKSEAITDKEKHESAINELLGRSRSQPEVDGVGLVGRIPVSDVIKEKILSLQAKSQENMHSSQLPVQKLPLTKGHTVNGMVKRLSMERFSPPPTISGPAFSYIRPNEGITYAQLELQDEPASRTTLPRREYTRSPVREYRSPVREMRSPSRDIFTPDRELVTTTVINRSISKPEDQTDFIGTSQRNNYSPSYNTNNGTTTIHIGGSFSPSPWQMLSPRNLSDEDEGLGLETRKYYEDEQLKRSKSPAEPPIVPKIRSITPPRENGYHAGERYHTPNRDVNPNDDMGYRRARLESRILTRRFGDSGTLERNGYSRENSHERLLEERENYPPKRYLSPERELHREPYEPMRYHKPEVKEILNKYSPERSHLDIISPSTVVAPPPNGTMEKTSRYKHTKYYDDGHGGVKEVYERETQFDTDGKPHVRETRHRERLDSYTGKVIRESSPIIEPRHRERLDSYSKNARDSSPSLLEARHRERLDSFTHTKTTRDSSPLMERQLITDYEPKSFDSQFTTTDQYRSSPENMKRYDMNSDRGVNTGRLSSEDRWHSSLKRDKLQQRSFDKGDSGIENDFRKESFNGDLVTRWRKPTTDDNIKSCESFLKKERRYCEHERQPRRSENYAYRERSIDDGSHFDPNLDKYHGSSATLKRRDQQSQTVHHDQEKTSTSTLKRSKKLGGFEKVKQLFTGGNTSGDKKDPERKSMSSSTSSSAGTQQTIKPKDKDKYMVKEEEIRSRYRVNGVVTNGSSSSGGERGGGGVGVATQTPESIREPKAIDISMRRRLSTPKASPLLLKRTSSDKNRKESPLAKPEKTSWFKSLDRRAKSKSKEKLNSTTETSSLKRSKNSHHSTSTPQAPAATKNLRFFGDTDLDSNPPTISKGTTLHKSRPPISSNLNRSQKYSQSAYHIDRIRSDSPQRDDYRHSLASGSKSLGLTSTTTSSSATTATGSSTRHKSNSMHNLDNQGNDEVDFRRRRHYSRSRELDHISESGSETEDQETKLRPGLMAARTLSRDRLDRTTRYDEHSYRRSNERPISSTPNGGDTSSGTQPPPQAPSHQHQPRRTQPYLMGPPKPARSAERRAMSYSRERDRFPAESSGTEGESSLHSQRSVVYLHATTVGAIPQPYQLRRRSISRDDLRSNKSKATNQPLQPMTRTVSRSVSMLAPWKPKLISEGYEINYSQEQNKTMATLPRKPPAHGGSSTMTRSSRKSEPLSTRNGTRRHLDYTKDDQSSLRNSSTTSASKSGLSTNLHRKK</sequence>
<gene>
    <name evidence="3" type="primary">LOC101900061</name>
</gene>
<feature type="compositionally biased region" description="Basic and acidic residues" evidence="1">
    <location>
        <begin position="937"/>
        <end position="969"/>
    </location>
</feature>
<feature type="compositionally biased region" description="Basic and acidic residues" evidence="1">
    <location>
        <begin position="976"/>
        <end position="991"/>
    </location>
</feature>
<feature type="region of interest" description="Disordered" evidence="1">
    <location>
        <begin position="567"/>
        <end position="614"/>
    </location>
</feature>
<evidence type="ECO:0000313" key="3">
    <source>
        <dbReference type="RefSeq" id="XP_058983527.1"/>
    </source>
</evidence>
<feature type="compositionally biased region" description="Polar residues" evidence="1">
    <location>
        <begin position="1357"/>
        <end position="1372"/>
    </location>
</feature>
<feature type="compositionally biased region" description="Low complexity" evidence="1">
    <location>
        <begin position="1557"/>
        <end position="1573"/>
    </location>
</feature>
<feature type="region of interest" description="Disordered" evidence="1">
    <location>
        <begin position="1449"/>
        <end position="1481"/>
    </location>
</feature>
<dbReference type="GeneID" id="101900061"/>
<feature type="compositionally biased region" description="Basic residues" evidence="1">
    <location>
        <begin position="203"/>
        <end position="216"/>
    </location>
</feature>